<accession>S6A8P2</accession>
<sequence length="144" mass="15871">MEREGAEGTAPGIDKLPFRFTGKELDEETGLYYYGARYLDPKYSRWLSGDPALGEYIPKAPIDDEAKKHNENLPGIGGVYNVVNLHVYHYAGNNPVKYTDQDGRFILMFGLSNTAGASTGASNNTGIFISIPLNGKDISIFFKK</sequence>
<gene>
    <name evidence="1" type="ORF">TPE_1692</name>
</gene>
<dbReference type="AlphaFoldDB" id="S6A8P2"/>
<dbReference type="PATRIC" id="fig|1291379.3.peg.1670"/>
<dbReference type="HOGENOM" id="CLU_150099_0_0_12"/>
<evidence type="ECO:0000313" key="1">
    <source>
        <dbReference type="EMBL" id="AGT44174.1"/>
    </source>
</evidence>
<proteinExistence type="predicted"/>
<dbReference type="Gene3D" id="2.180.10.10">
    <property type="entry name" value="RHS repeat-associated core"/>
    <property type="match status" value="1"/>
</dbReference>
<name>S6A8P2_9SPIR</name>
<dbReference type="PANTHER" id="PTHR32305">
    <property type="match status" value="1"/>
</dbReference>
<evidence type="ECO:0000313" key="2">
    <source>
        <dbReference type="Proteomes" id="UP000015620"/>
    </source>
</evidence>
<dbReference type="EMBL" id="CP004120">
    <property type="protein sequence ID" value="AGT44174.1"/>
    <property type="molecule type" value="Genomic_DNA"/>
</dbReference>
<reference evidence="1 2" key="1">
    <citation type="journal article" date="2013" name="PLoS ONE">
        <title>Genome-Wide Relatedness of Treponema pedis, from Gingiva and Necrotic Skin Lesions of Pigs, with the Human Oral Pathogen Treponema denticola.</title>
        <authorList>
            <person name="Svartstrom O."/>
            <person name="Mushtaq M."/>
            <person name="Pringle M."/>
            <person name="Segerman B."/>
        </authorList>
    </citation>
    <scope>NUCLEOTIDE SEQUENCE [LARGE SCALE GENOMIC DNA]</scope>
    <source>
        <strain evidence="1">T A4</strain>
    </source>
</reference>
<keyword evidence="2" id="KW-1185">Reference proteome</keyword>
<dbReference type="KEGG" id="tped:TPE_1692"/>
<dbReference type="InterPro" id="IPR050708">
    <property type="entry name" value="T6SS_VgrG/RHS"/>
</dbReference>
<dbReference type="NCBIfam" id="TIGR03696">
    <property type="entry name" value="Rhs_assc_core"/>
    <property type="match status" value="1"/>
</dbReference>
<dbReference type="STRING" id="1291379.TPE_1692"/>
<dbReference type="PANTHER" id="PTHR32305:SF15">
    <property type="entry name" value="PROTEIN RHSA-RELATED"/>
    <property type="match status" value="1"/>
</dbReference>
<dbReference type="InterPro" id="IPR022385">
    <property type="entry name" value="Rhs_assc_core"/>
</dbReference>
<organism evidence="1 2">
    <name type="scientific">Treponema pedis str. T A4</name>
    <dbReference type="NCBI Taxonomy" id="1291379"/>
    <lineage>
        <taxon>Bacteria</taxon>
        <taxon>Pseudomonadati</taxon>
        <taxon>Spirochaetota</taxon>
        <taxon>Spirochaetia</taxon>
        <taxon>Spirochaetales</taxon>
        <taxon>Treponemataceae</taxon>
        <taxon>Treponema</taxon>
    </lineage>
</organism>
<protein>
    <submittedName>
        <fullName evidence="1">YD repeat-containing protein</fullName>
    </submittedName>
</protein>
<dbReference type="Proteomes" id="UP000015620">
    <property type="component" value="Chromosome"/>
</dbReference>